<sequence>MWSIEVYWSCCFRLSLCCCWCAGF</sequence>
<evidence type="ECO:0000313" key="1">
    <source>
        <dbReference type="EMBL" id="JAD99776.1"/>
    </source>
</evidence>
<dbReference type="AlphaFoldDB" id="A0A0A9EI64"/>
<proteinExistence type="predicted"/>
<organism evidence="1">
    <name type="scientific">Arundo donax</name>
    <name type="common">Giant reed</name>
    <name type="synonym">Donax arundinaceus</name>
    <dbReference type="NCBI Taxonomy" id="35708"/>
    <lineage>
        <taxon>Eukaryota</taxon>
        <taxon>Viridiplantae</taxon>
        <taxon>Streptophyta</taxon>
        <taxon>Embryophyta</taxon>
        <taxon>Tracheophyta</taxon>
        <taxon>Spermatophyta</taxon>
        <taxon>Magnoliopsida</taxon>
        <taxon>Liliopsida</taxon>
        <taxon>Poales</taxon>
        <taxon>Poaceae</taxon>
        <taxon>PACMAD clade</taxon>
        <taxon>Arundinoideae</taxon>
        <taxon>Arundineae</taxon>
        <taxon>Arundo</taxon>
    </lineage>
</organism>
<protein>
    <submittedName>
        <fullName evidence="1">Uncharacterized protein</fullName>
    </submittedName>
</protein>
<accession>A0A0A9EI64</accession>
<dbReference type="EMBL" id="GBRH01198119">
    <property type="protein sequence ID" value="JAD99776.1"/>
    <property type="molecule type" value="Transcribed_RNA"/>
</dbReference>
<reference evidence="1" key="2">
    <citation type="journal article" date="2015" name="Data Brief">
        <title>Shoot transcriptome of the giant reed, Arundo donax.</title>
        <authorList>
            <person name="Barrero R.A."/>
            <person name="Guerrero F.D."/>
            <person name="Moolhuijzen P."/>
            <person name="Goolsby J.A."/>
            <person name="Tidwell J."/>
            <person name="Bellgard S.E."/>
            <person name="Bellgard M.I."/>
        </authorList>
    </citation>
    <scope>NUCLEOTIDE SEQUENCE</scope>
    <source>
        <tissue evidence="1">Shoot tissue taken approximately 20 cm above the soil surface</tissue>
    </source>
</reference>
<reference evidence="1" key="1">
    <citation type="submission" date="2014-09" db="EMBL/GenBank/DDBJ databases">
        <authorList>
            <person name="Magalhaes I.L.F."/>
            <person name="Oliveira U."/>
            <person name="Santos F.R."/>
            <person name="Vidigal T.H.D.A."/>
            <person name="Brescovit A.D."/>
            <person name="Santos A.J."/>
        </authorList>
    </citation>
    <scope>NUCLEOTIDE SEQUENCE</scope>
    <source>
        <tissue evidence="1">Shoot tissue taken approximately 20 cm above the soil surface</tissue>
    </source>
</reference>
<name>A0A0A9EI64_ARUDO</name>